<dbReference type="AlphaFoldDB" id="A0A975CGN4"/>
<evidence type="ECO:0000313" key="2">
    <source>
        <dbReference type="Proteomes" id="UP000663903"/>
    </source>
</evidence>
<protein>
    <submittedName>
        <fullName evidence="1">DUF721 domain-containing protein</fullName>
    </submittedName>
</protein>
<organism evidence="1 2">
    <name type="scientific">Ottowia testudinis</name>
    <dbReference type="NCBI Taxonomy" id="2816950"/>
    <lineage>
        <taxon>Bacteria</taxon>
        <taxon>Pseudomonadati</taxon>
        <taxon>Pseudomonadota</taxon>
        <taxon>Betaproteobacteria</taxon>
        <taxon>Burkholderiales</taxon>
        <taxon>Comamonadaceae</taxon>
        <taxon>Ottowia</taxon>
    </lineage>
</organism>
<dbReference type="KEGG" id="otd:J1M35_04110"/>
<name>A0A975CGN4_9BURK</name>
<dbReference type="Proteomes" id="UP000663903">
    <property type="component" value="Chromosome"/>
</dbReference>
<reference evidence="1" key="1">
    <citation type="submission" date="2021-03" db="EMBL/GenBank/DDBJ databases">
        <title>Ottowia sp. 27C isolated from the cloaca of a Giant Asian pond turtle (Heosemys grandis).</title>
        <authorList>
            <person name="Spergser J."/>
            <person name="Busse H.-J."/>
        </authorList>
    </citation>
    <scope>NUCLEOTIDE SEQUENCE</scope>
    <source>
        <strain evidence="1">27C</strain>
    </source>
</reference>
<dbReference type="RefSeq" id="WP_208010002.1">
    <property type="nucleotide sequence ID" value="NZ_CP071796.1"/>
</dbReference>
<evidence type="ECO:0000313" key="1">
    <source>
        <dbReference type="EMBL" id="QTD46103.1"/>
    </source>
</evidence>
<proteinExistence type="predicted"/>
<accession>A0A975CGN4</accession>
<gene>
    <name evidence="1" type="ORF">J1M35_04110</name>
</gene>
<dbReference type="EMBL" id="CP071796">
    <property type="protein sequence ID" value="QTD46103.1"/>
    <property type="molecule type" value="Genomic_DNA"/>
</dbReference>
<keyword evidence="2" id="KW-1185">Reference proteome</keyword>
<sequence>MTFSTKPALTLQQAVAQAPLLARLGQLAAESGARLSIIQPLLPPALRGTVKPGAPEPDAWTLLVPHNAAAAKLRQMLPTLVSALADAGHPVGAIRIKVIKP</sequence>